<evidence type="ECO:0000256" key="5">
    <source>
        <dbReference type="ARBA" id="ARBA00023273"/>
    </source>
</evidence>
<dbReference type="GO" id="GO:0060271">
    <property type="term" value="P:cilium assembly"/>
    <property type="evidence" value="ECO:0007669"/>
    <property type="project" value="TreeGrafter"/>
</dbReference>
<evidence type="ECO:0000256" key="2">
    <source>
        <dbReference type="ARBA" id="ARBA00022490"/>
    </source>
</evidence>
<organism evidence="8 9">
    <name type="scientific">Acrasis kona</name>
    <dbReference type="NCBI Taxonomy" id="1008807"/>
    <lineage>
        <taxon>Eukaryota</taxon>
        <taxon>Discoba</taxon>
        <taxon>Heterolobosea</taxon>
        <taxon>Tetramitia</taxon>
        <taxon>Eutetramitia</taxon>
        <taxon>Acrasidae</taxon>
        <taxon>Acrasis</taxon>
    </lineage>
</organism>
<evidence type="ECO:0000256" key="7">
    <source>
        <dbReference type="SAM" id="MobiDB-lite"/>
    </source>
</evidence>
<evidence type="ECO:0000256" key="3">
    <source>
        <dbReference type="ARBA" id="ARBA00022794"/>
    </source>
</evidence>
<keyword evidence="6" id="KW-0175">Coiled coil</keyword>
<keyword evidence="4" id="KW-0206">Cytoskeleton</keyword>
<dbReference type="PROSITE" id="PS51381">
    <property type="entry name" value="C2_B9"/>
    <property type="match status" value="1"/>
</dbReference>
<dbReference type="EMBL" id="JAOPGA020000879">
    <property type="protein sequence ID" value="KAL0482624.1"/>
    <property type="molecule type" value="Genomic_DNA"/>
</dbReference>
<dbReference type="Pfam" id="PF07162">
    <property type="entry name" value="B9-C2"/>
    <property type="match status" value="1"/>
</dbReference>
<evidence type="ECO:0000256" key="1">
    <source>
        <dbReference type="ARBA" id="ARBA00004120"/>
    </source>
</evidence>
<dbReference type="PANTHER" id="PTHR12968:SF4">
    <property type="entry name" value="TECTONIC-LIKE COMPLEX MEMBER MKS1"/>
    <property type="match status" value="1"/>
</dbReference>
<accession>A0AAW2Z101</accession>
<keyword evidence="3" id="KW-0970">Cilium biogenesis/degradation</keyword>
<dbReference type="InterPro" id="IPR010796">
    <property type="entry name" value="C2_B9-type_dom"/>
</dbReference>
<protein>
    <submittedName>
        <fullName evidence="8">Uncharacterized protein</fullName>
    </submittedName>
</protein>
<evidence type="ECO:0000256" key="6">
    <source>
        <dbReference type="SAM" id="Coils"/>
    </source>
</evidence>
<feature type="compositionally biased region" description="Basic residues" evidence="7">
    <location>
        <begin position="48"/>
        <end position="57"/>
    </location>
</feature>
<comment type="caution">
    <text evidence="8">The sequence shown here is derived from an EMBL/GenBank/DDBJ whole genome shotgun (WGS) entry which is preliminary data.</text>
</comment>
<dbReference type="GO" id="GO:0036038">
    <property type="term" value="C:MKS complex"/>
    <property type="evidence" value="ECO:0007669"/>
    <property type="project" value="TreeGrafter"/>
</dbReference>
<feature type="compositionally biased region" description="Acidic residues" evidence="7">
    <location>
        <begin position="1"/>
        <end position="10"/>
    </location>
</feature>
<gene>
    <name evidence="8" type="ORF">AKO1_014329</name>
</gene>
<dbReference type="AlphaFoldDB" id="A0AAW2Z101"/>
<dbReference type="PANTHER" id="PTHR12968">
    <property type="entry name" value="B9 DOMAIN-CONTAINING"/>
    <property type="match status" value="1"/>
</dbReference>
<proteinExistence type="predicted"/>
<name>A0AAW2Z101_9EUKA</name>
<feature type="region of interest" description="Disordered" evidence="7">
    <location>
        <begin position="602"/>
        <end position="655"/>
    </location>
</feature>
<keyword evidence="2" id="KW-0963">Cytoplasm</keyword>
<keyword evidence="5" id="KW-0966">Cell projection</keyword>
<reference evidence="8 9" key="1">
    <citation type="submission" date="2024-03" db="EMBL/GenBank/DDBJ databases">
        <title>The Acrasis kona genome and developmental transcriptomes reveal deep origins of eukaryotic multicellular pathways.</title>
        <authorList>
            <person name="Sheikh S."/>
            <person name="Fu C.-J."/>
            <person name="Brown M.W."/>
            <person name="Baldauf S.L."/>
        </authorList>
    </citation>
    <scope>NUCLEOTIDE SEQUENCE [LARGE SCALE GENOMIC DNA]</scope>
    <source>
        <strain evidence="8 9">ATCC MYA-3509</strain>
    </source>
</reference>
<evidence type="ECO:0000256" key="4">
    <source>
        <dbReference type="ARBA" id="ARBA00023212"/>
    </source>
</evidence>
<keyword evidence="9" id="KW-1185">Reference proteome</keyword>
<feature type="coiled-coil region" evidence="6">
    <location>
        <begin position="528"/>
        <end position="569"/>
    </location>
</feature>
<feature type="compositionally biased region" description="Acidic residues" evidence="7">
    <location>
        <begin position="62"/>
        <end position="82"/>
    </location>
</feature>
<dbReference type="Proteomes" id="UP001431209">
    <property type="component" value="Unassembled WGS sequence"/>
</dbReference>
<feature type="region of interest" description="Disordered" evidence="7">
    <location>
        <begin position="130"/>
        <end position="149"/>
    </location>
</feature>
<comment type="subcellular location">
    <subcellularLocation>
        <location evidence="1">Cytoplasm</location>
        <location evidence="1">Cytoskeleton</location>
        <location evidence="1">Cilium basal body</location>
    </subcellularLocation>
</comment>
<evidence type="ECO:0000313" key="9">
    <source>
        <dbReference type="Proteomes" id="UP001431209"/>
    </source>
</evidence>
<feature type="compositionally biased region" description="Basic residues" evidence="7">
    <location>
        <begin position="635"/>
        <end position="645"/>
    </location>
</feature>
<evidence type="ECO:0000313" key="8">
    <source>
        <dbReference type="EMBL" id="KAL0482624.1"/>
    </source>
</evidence>
<feature type="region of interest" description="Disordered" evidence="7">
    <location>
        <begin position="1"/>
        <end position="89"/>
    </location>
</feature>
<sequence>MYREDIDDLLADIVNNPSSEKLSPYVQKESDRSTLRSEPALQQEQQTKPKRKKKKRSRREENADDEEEIESEEKEIISEEISETQSNPETPLIQYRWGSNLIKDLLVHRLSTVTNNDDFFTNTTQKPINCNSNSEFPRSYPEDTSRTKSTPTSMYIMANFGRIFENEKNLNTGVDRWEGEEYVLCIIRAMPDGSFVMKPGLSLLTDPSANQQEQNNNQKEEQIRFNESLLQTKEKSFMFRTEDGNVYEYTIHLHNDNPINEEKMLLRRQLMNTINDRAVSMRNNLIGSDFVMLSNENHCRIHVFGKISYGLDFDCNDAIFVKFTLKMPDHQHEVDSDFISQFKLQDASQTKITSSTQASFPLVTLNYQIRSKVNYDFPFEFHFSSHVQTNHNHLHHHKPKLLFEVISVDGWGRRRVIGYGRYTLPTDPYYCQGVRVPTWKPKGSIRQNLRDFYLGGGPELEDVTYVDVPTGHKDKILNKFGFLSEPSGTLVLDVQTIVQRKKTNQNLWQFGRIKPSLLDINRVEDAIKKNAMIKAEEERRRQEELEEEARRLEEELEALNALKADIEQDGLVDEEDVLQQQQGYQDEEMVDDDIDLPHEIPEQEEHSQVIGELLSPIPEMEVEEQQEERVETHGRQGRRGRRRRNQQVDGEDIDY</sequence>